<evidence type="ECO:0008006" key="3">
    <source>
        <dbReference type="Google" id="ProtNLM"/>
    </source>
</evidence>
<evidence type="ECO:0000313" key="2">
    <source>
        <dbReference type="Proteomes" id="UP000187941"/>
    </source>
</evidence>
<sequence>MAPNLAHSLHMYAHDLMKTGNVDEAIAQMKQTDGIERNLYKTEGYPSMYDWHHIHNISLLALCYQYQGRISEAEALVKERYETERPINRAQTFYNKMGYPALLIKQNRDAEALPMAIQLTTAQTPGEQAIGHCLVGMIQLKQGQLDPARQSLKASMSALKEAKKHDKSNRLSSWLEPHPKFLSALIALSDPAERDKGLIEIRKFQATARAQYGPDPWAEALFQLETIVQVAWQLNLFDLAEASTKLLAEHDPAYPGTHFALARLAAQKGDAATAQREQQLARQGWSKADAPFLTQNFDRK</sequence>
<keyword evidence="2" id="KW-1185">Reference proteome</keyword>
<accession>A0A1P9WZE0</accession>
<dbReference type="KEGG" id="smon:AWR27_16005"/>
<dbReference type="Gene3D" id="1.25.40.10">
    <property type="entry name" value="Tetratricopeptide repeat domain"/>
    <property type="match status" value="1"/>
</dbReference>
<gene>
    <name evidence="1" type="ORF">AWR27_16005</name>
</gene>
<proteinExistence type="predicted"/>
<dbReference type="SUPFAM" id="SSF48452">
    <property type="entry name" value="TPR-like"/>
    <property type="match status" value="1"/>
</dbReference>
<organism evidence="1 2">
    <name type="scientific">Spirosoma montaniterrae</name>
    <dbReference type="NCBI Taxonomy" id="1178516"/>
    <lineage>
        <taxon>Bacteria</taxon>
        <taxon>Pseudomonadati</taxon>
        <taxon>Bacteroidota</taxon>
        <taxon>Cytophagia</taxon>
        <taxon>Cytophagales</taxon>
        <taxon>Cytophagaceae</taxon>
        <taxon>Spirosoma</taxon>
    </lineage>
</organism>
<reference evidence="1 2" key="1">
    <citation type="submission" date="2016-01" db="EMBL/GenBank/DDBJ databases">
        <authorList>
            <person name="Oliw E.H."/>
        </authorList>
    </citation>
    <scope>NUCLEOTIDE SEQUENCE [LARGE SCALE GENOMIC DNA]</scope>
    <source>
        <strain evidence="1 2">DY10</strain>
    </source>
</reference>
<name>A0A1P9WZE0_9BACT</name>
<dbReference type="Proteomes" id="UP000187941">
    <property type="component" value="Chromosome"/>
</dbReference>
<evidence type="ECO:0000313" key="1">
    <source>
        <dbReference type="EMBL" id="AQG80698.1"/>
    </source>
</evidence>
<dbReference type="STRING" id="1178516.AWR27_16005"/>
<dbReference type="AlphaFoldDB" id="A0A1P9WZE0"/>
<dbReference type="InterPro" id="IPR011990">
    <property type="entry name" value="TPR-like_helical_dom_sf"/>
</dbReference>
<protein>
    <recommendedName>
        <fullName evidence="3">MalT-like TPR region domain-containing protein</fullName>
    </recommendedName>
</protein>
<dbReference type="EMBL" id="CP014263">
    <property type="protein sequence ID" value="AQG80698.1"/>
    <property type="molecule type" value="Genomic_DNA"/>
</dbReference>